<dbReference type="Proteomes" id="UP000297597">
    <property type="component" value="Unassembled WGS sequence"/>
</dbReference>
<dbReference type="Pfam" id="PF16697">
    <property type="entry name" value="Yop-YscD_cpl"/>
    <property type="match status" value="1"/>
</dbReference>
<dbReference type="Pfam" id="PF12401">
    <property type="entry name" value="FhaA_N"/>
    <property type="match status" value="1"/>
</dbReference>
<evidence type="ECO:0000313" key="3">
    <source>
        <dbReference type="EMBL" id="TEB10570.1"/>
    </source>
</evidence>
<accession>A0A4Y7RPA4</accession>
<dbReference type="PANTHER" id="PTHR23308">
    <property type="entry name" value="NUCLEAR INHIBITOR OF PROTEIN PHOSPHATASE-1"/>
    <property type="match status" value="1"/>
</dbReference>
<dbReference type="InterPro" id="IPR042287">
    <property type="entry name" value="FhaA_N_sf"/>
</dbReference>
<feature type="region of interest" description="Disordered" evidence="1">
    <location>
        <begin position="117"/>
        <end position="137"/>
    </location>
</feature>
<keyword evidence="4" id="KW-1185">Reference proteome</keyword>
<reference evidence="3 4" key="1">
    <citation type="journal article" date="2018" name="Environ. Microbiol.">
        <title>Novel energy conservation strategies and behaviour of Pelotomaculum schinkii driving syntrophic propionate catabolism.</title>
        <authorList>
            <person name="Hidalgo-Ahumada C.A.P."/>
            <person name="Nobu M.K."/>
            <person name="Narihiro T."/>
            <person name="Tamaki H."/>
            <person name="Liu W.T."/>
            <person name="Kamagata Y."/>
            <person name="Stams A.J.M."/>
            <person name="Imachi H."/>
            <person name="Sousa D.Z."/>
        </authorList>
    </citation>
    <scope>NUCLEOTIDE SEQUENCE [LARGE SCALE GENOMIC DNA]</scope>
    <source>
        <strain evidence="3 4">MGP</strain>
    </source>
</reference>
<evidence type="ECO:0000313" key="4">
    <source>
        <dbReference type="Proteomes" id="UP000297597"/>
    </source>
</evidence>
<dbReference type="InterPro" id="IPR008984">
    <property type="entry name" value="SMAD_FHA_dom_sf"/>
</dbReference>
<dbReference type="RefSeq" id="WP_134214089.1">
    <property type="nucleotide sequence ID" value="NZ_QFFZ01000024.1"/>
</dbReference>
<dbReference type="InterPro" id="IPR050923">
    <property type="entry name" value="Cell_Proc_Reg/RNA_Proc"/>
</dbReference>
<dbReference type="Gene3D" id="2.60.200.20">
    <property type="match status" value="1"/>
</dbReference>
<feature type="compositionally biased region" description="Basic and acidic residues" evidence="1">
    <location>
        <begin position="125"/>
        <end position="137"/>
    </location>
</feature>
<name>A0A4Y7RPA4_9FIRM</name>
<organism evidence="3 4">
    <name type="scientific">Pelotomaculum propionicicum</name>
    <dbReference type="NCBI Taxonomy" id="258475"/>
    <lineage>
        <taxon>Bacteria</taxon>
        <taxon>Bacillati</taxon>
        <taxon>Bacillota</taxon>
        <taxon>Clostridia</taxon>
        <taxon>Eubacteriales</taxon>
        <taxon>Desulfotomaculaceae</taxon>
        <taxon>Pelotomaculum</taxon>
    </lineage>
</organism>
<dbReference type="CDD" id="cd00060">
    <property type="entry name" value="FHA"/>
    <property type="match status" value="1"/>
</dbReference>
<proteinExistence type="predicted"/>
<gene>
    <name evidence="3" type="primary">garA</name>
    <name evidence="3" type="ORF">Pmgp_02260</name>
</gene>
<feature type="domain" description="FHA" evidence="2">
    <location>
        <begin position="181"/>
        <end position="230"/>
    </location>
</feature>
<dbReference type="InterPro" id="IPR022128">
    <property type="entry name" value="FhaA_N"/>
</dbReference>
<dbReference type="InterPro" id="IPR032030">
    <property type="entry name" value="YscD_cytoplasmic_dom"/>
</dbReference>
<dbReference type="OrthoDB" id="9816434at2"/>
<evidence type="ECO:0000256" key="1">
    <source>
        <dbReference type="SAM" id="MobiDB-lite"/>
    </source>
</evidence>
<dbReference type="EMBL" id="QFFZ01000024">
    <property type="protein sequence ID" value="TEB10570.1"/>
    <property type="molecule type" value="Genomic_DNA"/>
</dbReference>
<dbReference type="Gene3D" id="3.30.2320.60">
    <property type="entry name" value="FhaA, phosphopeptide-binding domain (DUF3662)"/>
    <property type="match status" value="1"/>
</dbReference>
<evidence type="ECO:0000259" key="2">
    <source>
        <dbReference type="PROSITE" id="PS50006"/>
    </source>
</evidence>
<protein>
    <submittedName>
        <fullName evidence="3">Glycogen accumulation regulator GarA</fullName>
    </submittedName>
</protein>
<sequence>MRMFSGLEGSLEKYIEGFFKDSFGGRIQPADIAKKIAREMRDGKRVSISNIYVPNEYEVRLNPSDYENIATFSTLLSQELQEYVRQKANEKKYTLTGAPVVTFAKDEEVTPGHMRLDSEFSEAPPEEKKKAAPRETLEHTQRFTPVKEGGRPETASLVFARLEVNSGPDRGKVFNLSGVSMMIGRRNDCDIVLTDDSVSRHHARLELHRGSYTIFDLGSTNGVKVNGVKVASRVLEPEDIVSIGATLCAFKVE</sequence>
<dbReference type="SUPFAM" id="SSF49879">
    <property type="entry name" value="SMAD/FHA domain"/>
    <property type="match status" value="1"/>
</dbReference>
<dbReference type="PROSITE" id="PS50006">
    <property type="entry name" value="FHA_DOMAIN"/>
    <property type="match status" value="1"/>
</dbReference>
<dbReference type="SMART" id="SM00240">
    <property type="entry name" value="FHA"/>
    <property type="match status" value="1"/>
</dbReference>
<dbReference type="InterPro" id="IPR000253">
    <property type="entry name" value="FHA_dom"/>
</dbReference>
<comment type="caution">
    <text evidence="3">The sequence shown here is derived from an EMBL/GenBank/DDBJ whole genome shotgun (WGS) entry which is preliminary data.</text>
</comment>
<dbReference type="AlphaFoldDB" id="A0A4Y7RPA4"/>